<comment type="subcellular location">
    <subcellularLocation>
        <location evidence="1">Mitochondrion membrane</location>
    </subcellularLocation>
</comment>
<dbReference type="GO" id="GO:0031966">
    <property type="term" value="C:mitochondrial membrane"/>
    <property type="evidence" value="ECO:0007669"/>
    <property type="project" value="UniProtKB-SubCell"/>
</dbReference>
<dbReference type="PROSITE" id="PS51503">
    <property type="entry name" value="HIG1"/>
    <property type="match status" value="1"/>
</dbReference>
<evidence type="ECO:0000256" key="2">
    <source>
        <dbReference type="ARBA" id="ARBA00022692"/>
    </source>
</evidence>
<dbReference type="EMBL" id="GHBY01000603">
    <property type="protein sequence ID" value="MUP40780.1"/>
    <property type="molecule type" value="Transcribed_RNA"/>
</dbReference>
<dbReference type="InterPro" id="IPR050355">
    <property type="entry name" value="RCF1"/>
</dbReference>
<dbReference type="PANTHER" id="PTHR12297:SF3">
    <property type="entry name" value="HIG1 DOMAIN FAMILY MEMBER 1A"/>
    <property type="match status" value="1"/>
</dbReference>
<dbReference type="InterPro" id="IPR007667">
    <property type="entry name" value="Hypoxia_induced_domain"/>
</dbReference>
<dbReference type="AlphaFoldDB" id="A0A646QJB1"/>
<dbReference type="PANTHER" id="PTHR12297">
    <property type="entry name" value="HYPOXIA-INDUCBILE GENE 1 HIG1 -RELATED"/>
    <property type="match status" value="1"/>
</dbReference>
<protein>
    <submittedName>
        <fullName evidence="8">HIG1 domain family member 1A</fullName>
    </submittedName>
</protein>
<dbReference type="Gene3D" id="6.10.140.1320">
    <property type="match status" value="1"/>
</dbReference>
<organism evidence="8">
    <name type="scientific">Hemiscolopendra marginata</name>
    <dbReference type="NCBI Taxonomy" id="943146"/>
    <lineage>
        <taxon>Eukaryota</taxon>
        <taxon>Metazoa</taxon>
        <taxon>Ecdysozoa</taxon>
        <taxon>Arthropoda</taxon>
        <taxon>Myriapoda</taxon>
        <taxon>Chilopoda</taxon>
        <taxon>Pleurostigmophora</taxon>
        <taxon>Scolopendromorpha</taxon>
        <taxon>Scolopendridae</taxon>
        <taxon>Hemiscolopendra</taxon>
    </lineage>
</organism>
<keyword evidence="3 6" id="KW-1133">Transmembrane helix</keyword>
<evidence type="ECO:0000313" key="8">
    <source>
        <dbReference type="EMBL" id="MUP40780.1"/>
    </source>
</evidence>
<evidence type="ECO:0000256" key="3">
    <source>
        <dbReference type="ARBA" id="ARBA00022989"/>
    </source>
</evidence>
<name>A0A646QJB1_9MYRI</name>
<evidence type="ECO:0000256" key="1">
    <source>
        <dbReference type="ARBA" id="ARBA00004325"/>
    </source>
</evidence>
<feature type="domain" description="HIG1" evidence="7">
    <location>
        <begin position="7"/>
        <end position="99"/>
    </location>
</feature>
<evidence type="ECO:0000256" key="5">
    <source>
        <dbReference type="ARBA" id="ARBA00023136"/>
    </source>
</evidence>
<sequence length="107" mass="11907">MATQRSRAIIDADLPVFQEESSSTRFWRKAKEAPYVPAGLAGGILSVLYGIYKYRHRGDMSTSIFLIHLRVAAQGAVVSALTVGVGYTLLRDYVFHHPEPALENKEK</sequence>
<evidence type="ECO:0000259" key="7">
    <source>
        <dbReference type="PROSITE" id="PS51503"/>
    </source>
</evidence>
<dbReference type="Pfam" id="PF04588">
    <property type="entry name" value="HIG_1_N"/>
    <property type="match status" value="1"/>
</dbReference>
<keyword evidence="5 6" id="KW-0472">Membrane</keyword>
<dbReference type="GO" id="GO:0097250">
    <property type="term" value="P:mitochondrial respirasome assembly"/>
    <property type="evidence" value="ECO:0007669"/>
    <property type="project" value="TreeGrafter"/>
</dbReference>
<proteinExistence type="predicted"/>
<keyword evidence="4" id="KW-0496">Mitochondrion</keyword>
<keyword evidence="2 6" id="KW-0812">Transmembrane</keyword>
<evidence type="ECO:0000256" key="6">
    <source>
        <dbReference type="SAM" id="Phobius"/>
    </source>
</evidence>
<feature type="transmembrane region" description="Helical" evidence="6">
    <location>
        <begin position="64"/>
        <end position="90"/>
    </location>
</feature>
<accession>A0A646QJB1</accession>
<feature type="transmembrane region" description="Helical" evidence="6">
    <location>
        <begin position="35"/>
        <end position="52"/>
    </location>
</feature>
<evidence type="ECO:0000256" key="4">
    <source>
        <dbReference type="ARBA" id="ARBA00023128"/>
    </source>
</evidence>
<reference evidence="8" key="1">
    <citation type="submission" date="2018-11" db="EMBL/GenBank/DDBJ databases">
        <title>Venom-gland transcriptomics and venom proteomics of the Florida green centipede (Hemiscolopendra marginata) reveal sex-based variation in a centipede venom.</title>
        <authorList>
            <person name="Nystrom G.S."/>
            <person name="Ward M.J."/>
            <person name="Ellsworth S.A."/>
            <person name="Rokyta D.R."/>
        </authorList>
    </citation>
    <scope>NUCLEOTIDE SEQUENCE</scope>
    <source>
        <tissue evidence="8">Venom gland</tissue>
    </source>
</reference>